<keyword evidence="1" id="KW-1133">Transmembrane helix</keyword>
<organism evidence="2 3">
    <name type="scientific">Funneliformis caledonium</name>
    <dbReference type="NCBI Taxonomy" id="1117310"/>
    <lineage>
        <taxon>Eukaryota</taxon>
        <taxon>Fungi</taxon>
        <taxon>Fungi incertae sedis</taxon>
        <taxon>Mucoromycota</taxon>
        <taxon>Glomeromycotina</taxon>
        <taxon>Glomeromycetes</taxon>
        <taxon>Glomerales</taxon>
        <taxon>Glomeraceae</taxon>
        <taxon>Funneliformis</taxon>
    </lineage>
</organism>
<evidence type="ECO:0000313" key="2">
    <source>
        <dbReference type="EMBL" id="CAG8732796.1"/>
    </source>
</evidence>
<comment type="caution">
    <text evidence="2">The sequence shown here is derived from an EMBL/GenBank/DDBJ whole genome shotgun (WGS) entry which is preliminary data.</text>
</comment>
<dbReference type="EMBL" id="CAJVPQ010012704">
    <property type="protein sequence ID" value="CAG8732796.1"/>
    <property type="molecule type" value="Genomic_DNA"/>
</dbReference>
<feature type="transmembrane region" description="Helical" evidence="1">
    <location>
        <begin position="81"/>
        <end position="103"/>
    </location>
</feature>
<evidence type="ECO:0000256" key="1">
    <source>
        <dbReference type="SAM" id="Phobius"/>
    </source>
</evidence>
<keyword evidence="1" id="KW-0812">Transmembrane</keyword>
<feature type="transmembrane region" description="Helical" evidence="1">
    <location>
        <begin position="20"/>
        <end position="40"/>
    </location>
</feature>
<name>A0A9N9IF07_9GLOM</name>
<feature type="non-terminal residue" evidence="2">
    <location>
        <position position="109"/>
    </location>
</feature>
<dbReference type="AlphaFoldDB" id="A0A9N9IF07"/>
<reference evidence="2" key="1">
    <citation type="submission" date="2021-06" db="EMBL/GenBank/DDBJ databases">
        <authorList>
            <person name="Kallberg Y."/>
            <person name="Tangrot J."/>
            <person name="Rosling A."/>
        </authorList>
    </citation>
    <scope>NUCLEOTIDE SEQUENCE</scope>
    <source>
        <strain evidence="2">UK204</strain>
    </source>
</reference>
<dbReference type="Proteomes" id="UP000789570">
    <property type="component" value="Unassembled WGS sequence"/>
</dbReference>
<keyword evidence="1" id="KW-0472">Membrane</keyword>
<keyword evidence="3" id="KW-1185">Reference proteome</keyword>
<sequence length="109" mass="12310">MSFNTAYQFLTRIMVHRYMLIPEMIVLLGLNLLILVIGVEKLELKFHIGSKWLVATPMILTYLIVHLMMSIAIRISVVRFISTYIGLVCLCIGILELGTGFAINTTIIP</sequence>
<proteinExistence type="predicted"/>
<evidence type="ECO:0000313" key="3">
    <source>
        <dbReference type="Proteomes" id="UP000789570"/>
    </source>
</evidence>
<feature type="transmembrane region" description="Helical" evidence="1">
    <location>
        <begin position="52"/>
        <end position="75"/>
    </location>
</feature>
<gene>
    <name evidence="2" type="ORF">FCALED_LOCUS15098</name>
</gene>
<accession>A0A9N9IF07</accession>
<protein>
    <submittedName>
        <fullName evidence="2">13723_t:CDS:1</fullName>
    </submittedName>
</protein>